<dbReference type="Pfam" id="PF00005">
    <property type="entry name" value="ABC_tran"/>
    <property type="match status" value="2"/>
</dbReference>
<feature type="transmembrane region" description="Helical" evidence="13">
    <location>
        <begin position="1735"/>
        <end position="1756"/>
    </location>
</feature>
<feature type="transmembrane region" description="Helical" evidence="13">
    <location>
        <begin position="290"/>
        <end position="308"/>
    </location>
</feature>
<name>A0ABX8I5H8_9ASCO</name>
<comment type="subcellular location">
    <subcellularLocation>
        <location evidence="1">Vacuole membrane</location>
        <topology evidence="1">Multi-pass membrane protein</topology>
    </subcellularLocation>
</comment>
<keyword evidence="5" id="KW-0677">Repeat</keyword>
<dbReference type="InterPro" id="IPR004648">
    <property type="entry name" value="Oligpept_transpt"/>
</dbReference>
<dbReference type="InterPro" id="IPR004813">
    <property type="entry name" value="OPT"/>
</dbReference>
<feature type="transmembrane region" description="Helical" evidence="13">
    <location>
        <begin position="453"/>
        <end position="470"/>
    </location>
</feature>
<dbReference type="PANTHER" id="PTHR24223:SF443">
    <property type="entry name" value="MULTIDRUG-RESISTANCE LIKE PROTEIN 1, ISOFORM I"/>
    <property type="match status" value="1"/>
</dbReference>
<evidence type="ECO:0000313" key="15">
    <source>
        <dbReference type="EMBL" id="QWU88297.1"/>
    </source>
</evidence>
<dbReference type="InterPro" id="IPR003439">
    <property type="entry name" value="ABC_transporter-like_ATP-bd"/>
</dbReference>
<sequence length="2310" mass="258056">MAPIDTTEKDSSDERYHQHSSDEHNFGSSDDFPTDDENKDHALAAVESKSTLDTDDGFKFNQGDVMAILMDDDDELPALTLRMWVMAICLGAFVAGVDAFFNMRFPTINIAVVVIQVISWPIGQAWHYIIPRWTVPLPWGLSFSLNPGPFNYKEHTSIFIFCNVVISAGLVNNLVIEDTKYFKKDIGIPRQILFNISCYVHAVGLVGLFRDVMITPAERVWPGVLSNIALFKTIYSRDNPVVHGWKMPRGIFFVIVFVCSFVYYWFPDLIFPFFSTIGAWISWIRPDSAALSQVFGVKTGLGLFPLTLDWTQITSINNPLTTPFFAVASMFASFVFWIWIVMPGLYYQNHWETAHMPIMSNSVFDMHGKQYNFSRVVNDDWKLDKEKFDDYSQAFMPVAFLMSLALGIAVFSSLVVHTALKFRSEIWGPWVNRSNHEDIFNKAVKRYKEFPKWIYLVMVVVGLALGFAFSEGWNDSPIDAGGYFVSVLIGSVMFVPLSLLEARANTIVSLQSFFEIVSANWYKGNSYTLLYFYSFGFSIIQHGMHMAQSAKMGHYMRVPPKQVMILLFAAGIWASLVSPSVTGYLLHHIDDICTSNARNNMVCRKQKTAFNTQSMWGLFGSEIFAPGGRYSWVLWFFLVGALVPIAHWAWCKFRPNSWVKRFDPILFFGGAANIPGVTGYNFSTWFFTAAIFNYFIHRKYTAWWRKYNLVSSVALDSGVAIAAILIYFCVVYTGGSKNYSWWATNLLGMSNPLSEHRHCSFRDSILEPLVDPHKSAPNPCFLASVTTAAQGSLGLFLLIQIAQVVTNNRFGPFSIKHSVGNGFSLRSVGASHFVRISVALIHGLVLFVLAYKSSHVSGESVISLSALASSVVTLFLALPLHFLETTRSIVGHGSLFIYWAASILLFSVITVTDLFSPYKVFVNKSDKTLVLTFEITLVLLSTAALGLESLLYKPSKQLLELFDLNGWNTSTVRNPLELLFFTWVNPMISEIHSSEELRKNQVPAIDADLSNGLLYKEFKKSWQAEVKRATWWRDRRISKSVEPTEEDRKVKTSLRLVIFKLHWYQTVVSTLLSLIEVAASIVKPFAIQAFIKFFTFYALIPDSEHKPPLIQGIALGVAIYLLSVVEFLVSSQSSIIFTRIRLSIRSALTAAVYDKVLNLSPEARQEKTTGEIVNLVSMDIANLSSWLKQISSIVVIPLRLLLTLAALYKLLGKSSWAGLLVMLVLSPISSLISASISSLVQALMVQKDKRVKLTSEILNAIKSMKFYAWEKPMLERLHEIRNGQELQTQAQIGIKVAACSLIWQSIPDWVSVGVYGTFGIYSKVTLTPDLIFSSLALFNKLLLPIVSIPFLVIQLGQVKVYSQRVEYFFGLSELEKQVKRSEKSLQKKNEAVSIKNASFFWKKKDAENPRPESNFALKDINFTAKVGELTCLVGKVGSGKTSLLKSIIGELPISEGSSYLKVAGSVAYCSQNAWILNSSIKGNILFGKRFNEDFYNETIDACQLRPDLQTLPNGDETIVGDKGIALSGGQKARLSLARAVYARADIYLLDDILSAVDSYVGRKIIDAVLSSKGLLASRTVVLATNSVKVLQEAKSIYFIKDGSITEHGSFASLKSKGGETAQLISEFSAKEKNDNFASEADASLDVKPVSQPQTLNSEVLSSIDQTDAPITPDVLETVTSYQDLERASFESFDHDIEDDVHKDVAENTSDENRAKGGINKSVVSKLVKACKFQNVALWLGFIILASFLGIASNLILKSWSERNLKAGSNVRLPFYLSLYASCGVLQTLTSLVATYVLWAYCIINCSRYFHDRLAHNVVRAPMSFFDTTPTGRILNRFTADISVTDNAVVGSLAALIQLSVSALVQFFTLVVNLPIISIVLLISVILFRGYRNWYIPASRELKRLEAALKSPIVSHFQESIEGVETLRAYNETDRFTHLGRRMLDDSTKTSYVASNVSNWLSVRLSALSANVVFVTTLLCFLTLFTSKPLSPGMVGFLVTYSVSSTSLLDTIIQLSSNAEVNLVAVERILEYMDMKQEAPEIIESHRPKRDWPPHGSLEFKEYSTSYRPELPTVLNNLNLTIKPAEKIGIVGRTGAGKSSLASAIFRIIEANEGGISIDNIDTSKIGLYDLRKQLNIIPQDAHAFAGTVRENLDPWGKYDDQDLWRVLELAHLKSHFEKTFNDGDKPEQESESHQDGLDVKISEGGSNLSGGQKQLLCLARALLKSSRILVLDEATAAVDVQTDKIIQETIRNEFKDQTILTIAHRLETVMDSDRILVLDKGEVKEFDHPQILLDDESSEFYALCKEAGDV</sequence>
<protein>
    <recommendedName>
        <fullName evidence="14">AAA+ ATPase domain-containing protein</fullName>
    </recommendedName>
</protein>
<dbReference type="InterPro" id="IPR036640">
    <property type="entry name" value="ABC1_TM_sf"/>
</dbReference>
<feature type="transmembrane region" description="Helical" evidence="13">
    <location>
        <begin position="320"/>
        <end position="342"/>
    </location>
</feature>
<evidence type="ECO:0000313" key="16">
    <source>
        <dbReference type="Proteomes" id="UP000825434"/>
    </source>
</evidence>
<feature type="transmembrane region" description="Helical" evidence="13">
    <location>
        <begin position="247"/>
        <end position="266"/>
    </location>
</feature>
<keyword evidence="11 13" id="KW-0472">Membrane</keyword>
<dbReference type="Proteomes" id="UP000825434">
    <property type="component" value="Chromosome 2"/>
</dbReference>
<evidence type="ECO:0000256" key="4">
    <source>
        <dbReference type="ARBA" id="ARBA00022692"/>
    </source>
</evidence>
<feature type="transmembrane region" description="Helical" evidence="13">
    <location>
        <begin position="1866"/>
        <end position="1887"/>
    </location>
</feature>
<evidence type="ECO:0000256" key="13">
    <source>
        <dbReference type="SAM" id="Phobius"/>
    </source>
</evidence>
<evidence type="ECO:0000256" key="8">
    <source>
        <dbReference type="ARBA" id="ARBA00022856"/>
    </source>
</evidence>
<evidence type="ECO:0000256" key="7">
    <source>
        <dbReference type="ARBA" id="ARBA00022840"/>
    </source>
</evidence>
<feature type="transmembrane region" description="Helical" evidence="13">
    <location>
        <begin position="863"/>
        <end position="883"/>
    </location>
</feature>
<dbReference type="InterPro" id="IPR050173">
    <property type="entry name" value="ABC_transporter_C-like"/>
</dbReference>
<feature type="transmembrane region" description="Helical" evidence="13">
    <location>
        <begin position="1964"/>
        <end position="1984"/>
    </location>
</feature>
<organism evidence="15 16">
    <name type="scientific">Candidozyma haemuli</name>
    <dbReference type="NCBI Taxonomy" id="45357"/>
    <lineage>
        <taxon>Eukaryota</taxon>
        <taxon>Fungi</taxon>
        <taxon>Dikarya</taxon>
        <taxon>Ascomycota</taxon>
        <taxon>Saccharomycotina</taxon>
        <taxon>Pichiomycetes</taxon>
        <taxon>Metschnikowiaceae</taxon>
        <taxon>Candidozyma</taxon>
    </lineage>
</organism>
<dbReference type="CDD" id="cd18580">
    <property type="entry name" value="ABC_6TM_ABCC_D2"/>
    <property type="match status" value="1"/>
</dbReference>
<feature type="transmembrane region" description="Helical" evidence="13">
    <location>
        <begin position="928"/>
        <end position="947"/>
    </location>
</feature>
<evidence type="ECO:0000256" key="5">
    <source>
        <dbReference type="ARBA" id="ARBA00022737"/>
    </source>
</evidence>
<feature type="transmembrane region" description="Helical" evidence="13">
    <location>
        <begin position="833"/>
        <end position="851"/>
    </location>
</feature>
<dbReference type="SUPFAM" id="SSF52540">
    <property type="entry name" value="P-loop containing nucleoside triphosphate hydrolases"/>
    <property type="match status" value="2"/>
</dbReference>
<feature type="transmembrane region" description="Helical" evidence="13">
    <location>
        <begin position="632"/>
        <end position="650"/>
    </location>
</feature>
<feature type="transmembrane region" description="Helical" evidence="13">
    <location>
        <begin position="563"/>
        <end position="586"/>
    </location>
</feature>
<feature type="transmembrane region" description="Helical" evidence="13">
    <location>
        <begin position="521"/>
        <end position="543"/>
    </location>
</feature>
<evidence type="ECO:0000256" key="10">
    <source>
        <dbReference type="ARBA" id="ARBA00022989"/>
    </source>
</evidence>
<feature type="compositionally biased region" description="Basic and acidic residues" evidence="12">
    <location>
        <begin position="2178"/>
        <end position="2201"/>
    </location>
</feature>
<proteinExistence type="inferred from homology"/>
<comment type="similarity">
    <text evidence="2">Belongs to the oligopeptide OPT transporter family.</text>
</comment>
<dbReference type="Pfam" id="PF00664">
    <property type="entry name" value="ABC_membrane"/>
    <property type="match status" value="2"/>
</dbReference>
<dbReference type="PROSITE" id="PS00211">
    <property type="entry name" value="ABC_TRANSPORTER_1"/>
    <property type="match status" value="2"/>
</dbReference>
<keyword evidence="4 13" id="KW-0812">Transmembrane</keyword>
<keyword evidence="10 13" id="KW-1133">Transmembrane helix</keyword>
<feature type="transmembrane region" description="Helical" evidence="13">
    <location>
        <begin position="895"/>
        <end position="916"/>
    </location>
</feature>
<feature type="transmembrane region" description="Helical" evidence="13">
    <location>
        <begin position="1109"/>
        <end position="1129"/>
    </location>
</feature>
<keyword evidence="8" id="KW-0571">Peptide transport</keyword>
<keyword evidence="9" id="KW-0653">Protein transport</keyword>
<feature type="transmembrane region" description="Helical" evidence="13">
    <location>
        <begin position="1061"/>
        <end position="1082"/>
    </location>
</feature>
<feature type="transmembrane region" description="Helical" evidence="13">
    <location>
        <begin position="108"/>
        <end position="129"/>
    </location>
</feature>
<feature type="region of interest" description="Disordered" evidence="12">
    <location>
        <begin position="1"/>
        <end position="40"/>
    </location>
</feature>
<feature type="transmembrane region" description="Helical" evidence="13">
    <location>
        <begin position="670"/>
        <end position="695"/>
    </location>
</feature>
<keyword evidence="16" id="KW-1185">Reference proteome</keyword>
<evidence type="ECO:0000256" key="3">
    <source>
        <dbReference type="ARBA" id="ARBA00022448"/>
    </source>
</evidence>
<feature type="region of interest" description="Disordered" evidence="12">
    <location>
        <begin position="2178"/>
        <end position="2205"/>
    </location>
</feature>
<gene>
    <name evidence="15" type="ORF">CA3LBN_002562</name>
</gene>
<dbReference type="NCBIfam" id="TIGR00728">
    <property type="entry name" value="OPT_sfam"/>
    <property type="match status" value="1"/>
</dbReference>
<accession>A0ABX8I5H8</accession>
<dbReference type="InterPro" id="IPR017871">
    <property type="entry name" value="ABC_transporter-like_CS"/>
</dbReference>
<feature type="transmembrane region" description="Helical" evidence="13">
    <location>
        <begin position="482"/>
        <end position="500"/>
    </location>
</feature>
<feature type="transmembrane region" description="Helical" evidence="13">
    <location>
        <begin position="1216"/>
        <end position="1240"/>
    </location>
</feature>
<dbReference type="Gene3D" id="1.20.1560.10">
    <property type="entry name" value="ABC transporter type 1, transmembrane domain"/>
    <property type="match status" value="2"/>
</dbReference>
<dbReference type="CDD" id="cd18579">
    <property type="entry name" value="ABC_6TM_ABCC_D1"/>
    <property type="match status" value="1"/>
</dbReference>
<dbReference type="InterPro" id="IPR044726">
    <property type="entry name" value="ABCC_6TM_D2"/>
</dbReference>
<dbReference type="InterPro" id="IPR003593">
    <property type="entry name" value="AAA+_ATPase"/>
</dbReference>
<feature type="domain" description="AAA+ ATPase" evidence="14">
    <location>
        <begin position="1426"/>
        <end position="1619"/>
    </location>
</feature>
<evidence type="ECO:0000256" key="1">
    <source>
        <dbReference type="ARBA" id="ARBA00004128"/>
    </source>
</evidence>
<evidence type="ECO:0000256" key="12">
    <source>
        <dbReference type="SAM" id="MobiDB-lite"/>
    </source>
</evidence>
<feature type="transmembrane region" description="Helical" evidence="13">
    <location>
        <begin position="1776"/>
        <end position="1803"/>
    </location>
</feature>
<dbReference type="SMART" id="SM00382">
    <property type="entry name" value="AAA"/>
    <property type="match status" value="2"/>
</dbReference>
<dbReference type="NCBIfam" id="TIGR00727">
    <property type="entry name" value="ISP4_OPT"/>
    <property type="match status" value="1"/>
</dbReference>
<keyword evidence="6" id="KW-0547">Nucleotide-binding</keyword>
<evidence type="ECO:0000256" key="9">
    <source>
        <dbReference type="ARBA" id="ARBA00022927"/>
    </source>
</evidence>
<reference evidence="15 16" key="1">
    <citation type="submission" date="2021-06" db="EMBL/GenBank/DDBJ databases">
        <title>Candida outbreak in Lebanon.</title>
        <authorList>
            <person name="Finianos M."/>
        </authorList>
    </citation>
    <scope>NUCLEOTIDE SEQUENCE [LARGE SCALE GENOMIC DNA]</scope>
    <source>
        <strain evidence="15">CA3LBN</strain>
    </source>
</reference>
<dbReference type="EMBL" id="CP076662">
    <property type="protein sequence ID" value="QWU88297.1"/>
    <property type="molecule type" value="Genomic_DNA"/>
</dbReference>
<evidence type="ECO:0000256" key="2">
    <source>
        <dbReference type="ARBA" id="ARBA00008807"/>
    </source>
</evidence>
<dbReference type="InterPro" id="IPR011527">
    <property type="entry name" value="ABC1_TM_dom"/>
</dbReference>
<feature type="transmembrane region" description="Helical" evidence="13">
    <location>
        <begin position="707"/>
        <end position="733"/>
    </location>
</feature>
<dbReference type="CDD" id="cd03244">
    <property type="entry name" value="ABCC_MRP_domain2"/>
    <property type="match status" value="1"/>
</dbReference>
<feature type="transmembrane region" description="Helical" evidence="13">
    <location>
        <begin position="1190"/>
        <end position="1210"/>
    </location>
</feature>
<feature type="transmembrane region" description="Helical" evidence="13">
    <location>
        <begin position="81"/>
        <end position="101"/>
    </location>
</feature>
<evidence type="ECO:0000256" key="11">
    <source>
        <dbReference type="ARBA" id="ARBA00023136"/>
    </source>
</evidence>
<feature type="compositionally biased region" description="Basic and acidic residues" evidence="12">
    <location>
        <begin position="1"/>
        <end position="25"/>
    </location>
</feature>
<keyword evidence="7" id="KW-0067">ATP-binding</keyword>
<feature type="transmembrane region" description="Helical" evidence="13">
    <location>
        <begin position="158"/>
        <end position="176"/>
    </location>
</feature>
<dbReference type="CDD" id="cd03250">
    <property type="entry name" value="ABCC_MRP_domain1"/>
    <property type="match status" value="1"/>
</dbReference>
<keyword evidence="3" id="KW-0813">Transport</keyword>
<evidence type="ECO:0000259" key="14">
    <source>
        <dbReference type="SMART" id="SM00382"/>
    </source>
</evidence>
<evidence type="ECO:0000256" key="6">
    <source>
        <dbReference type="ARBA" id="ARBA00022741"/>
    </source>
</evidence>
<feature type="domain" description="AAA+ ATPase" evidence="14">
    <location>
        <begin position="2083"/>
        <end position="2282"/>
    </location>
</feature>
<dbReference type="PANTHER" id="PTHR24223">
    <property type="entry name" value="ATP-BINDING CASSETTE SUB-FAMILY C"/>
    <property type="match status" value="1"/>
</dbReference>
<dbReference type="InterPro" id="IPR027417">
    <property type="entry name" value="P-loop_NTPase"/>
</dbReference>
<feature type="transmembrane region" description="Helical" evidence="13">
    <location>
        <begin position="781"/>
        <end position="799"/>
    </location>
</feature>
<dbReference type="InterPro" id="IPR044746">
    <property type="entry name" value="ABCC_6TM_D1"/>
</dbReference>
<dbReference type="Pfam" id="PF03169">
    <property type="entry name" value="OPT"/>
    <property type="match status" value="1"/>
</dbReference>
<feature type="transmembrane region" description="Helical" evidence="13">
    <location>
        <begin position="394"/>
        <end position="416"/>
    </location>
</feature>
<dbReference type="Gene3D" id="3.40.50.300">
    <property type="entry name" value="P-loop containing nucleotide triphosphate hydrolases"/>
    <property type="match status" value="2"/>
</dbReference>
<dbReference type="SUPFAM" id="SSF90123">
    <property type="entry name" value="ABC transporter transmembrane region"/>
    <property type="match status" value="2"/>
</dbReference>